<organism evidence="2 3">
    <name type="scientific">Cyclotella cryptica</name>
    <dbReference type="NCBI Taxonomy" id="29204"/>
    <lineage>
        <taxon>Eukaryota</taxon>
        <taxon>Sar</taxon>
        <taxon>Stramenopiles</taxon>
        <taxon>Ochrophyta</taxon>
        <taxon>Bacillariophyta</taxon>
        <taxon>Coscinodiscophyceae</taxon>
        <taxon>Thalassiosirophycidae</taxon>
        <taxon>Stephanodiscales</taxon>
        <taxon>Stephanodiscaceae</taxon>
        <taxon>Cyclotella</taxon>
    </lineage>
</organism>
<dbReference type="AlphaFoldDB" id="A0ABD3QFH4"/>
<reference evidence="2 3" key="1">
    <citation type="journal article" date="2020" name="G3 (Bethesda)">
        <title>Improved Reference Genome for Cyclotella cryptica CCMP332, a Model for Cell Wall Morphogenesis, Salinity Adaptation, and Lipid Production in Diatoms (Bacillariophyta).</title>
        <authorList>
            <person name="Roberts W.R."/>
            <person name="Downey K.M."/>
            <person name="Ruck E.C."/>
            <person name="Traller J.C."/>
            <person name="Alverson A.J."/>
        </authorList>
    </citation>
    <scope>NUCLEOTIDE SEQUENCE [LARGE SCALE GENOMIC DNA]</scope>
    <source>
        <strain evidence="2 3">CCMP332</strain>
    </source>
</reference>
<dbReference type="Proteomes" id="UP001516023">
    <property type="component" value="Unassembled WGS sequence"/>
</dbReference>
<feature type="coiled-coil region" evidence="1">
    <location>
        <begin position="171"/>
        <end position="208"/>
    </location>
</feature>
<accession>A0ABD3QFH4</accession>
<name>A0ABD3QFH4_9STRA</name>
<evidence type="ECO:0000256" key="1">
    <source>
        <dbReference type="SAM" id="Coils"/>
    </source>
</evidence>
<protein>
    <submittedName>
        <fullName evidence="2">Uncharacterized protein</fullName>
    </submittedName>
</protein>
<sequence length="230" mass="25781">MSTNNDSPNDPSSPPNRYALLLSVLQKSLISSRDRISADASTAILAAYGDVASFFASDADPSGVDTLVNLLMSRVDKVHERFAENSLDGPSSRTPLEELLHDRRVEELLGRVENSIRYVENEESSAQLQEEMDRQSAREAVSMARTSQICSSPSSGKEKRKRLLPGEYIGYHAYKLKLEHKETLLRQLEEMEKGNDEMESEMRSLWDEWRGTVQELEAVVGGLGEMSAER</sequence>
<gene>
    <name evidence="2" type="ORF">HJC23_004409</name>
</gene>
<proteinExistence type="predicted"/>
<keyword evidence="3" id="KW-1185">Reference proteome</keyword>
<dbReference type="EMBL" id="JABMIG020000044">
    <property type="protein sequence ID" value="KAL3798658.1"/>
    <property type="molecule type" value="Genomic_DNA"/>
</dbReference>
<comment type="caution">
    <text evidence="2">The sequence shown here is derived from an EMBL/GenBank/DDBJ whole genome shotgun (WGS) entry which is preliminary data.</text>
</comment>
<evidence type="ECO:0000313" key="2">
    <source>
        <dbReference type="EMBL" id="KAL3798658.1"/>
    </source>
</evidence>
<evidence type="ECO:0000313" key="3">
    <source>
        <dbReference type="Proteomes" id="UP001516023"/>
    </source>
</evidence>
<keyword evidence="1" id="KW-0175">Coiled coil</keyword>